<sequence>MAHINLSHRRTHNTLLISRLLNQREGASPFTLVLDTLEQPAKPLLREYIRRAQLSKTHTIFLSFETPHPPTGVDTFISCWNKSPQQIAQAVSTAITTANKRCLLLIDSLTSLSRASVQPRTDVNLTAFLMSLLQPPRGSQASISLVAVYHLDIPMQTAASPYSPSPLSLLEYLATTVITVHSLSILLSDKQARERSLGAPSYGLAEEKQGVLIGLKPQRSIRAEHRGIVLQLEHRRKSGRGVLEWYFLPEKVPAKVSPSAFKEVVSLLDDHPLFRKVEDAPQQDADQDLADVTFSLGLTERQRLERDGVVLPYFDAQKAGGGGGEGGRILYDMGAEDDFDEEEDEI</sequence>
<organism evidence="9 10">
    <name type="scientific">Knufia fluminis</name>
    <dbReference type="NCBI Taxonomy" id="191047"/>
    <lineage>
        <taxon>Eukaryota</taxon>
        <taxon>Fungi</taxon>
        <taxon>Dikarya</taxon>
        <taxon>Ascomycota</taxon>
        <taxon>Pezizomycotina</taxon>
        <taxon>Eurotiomycetes</taxon>
        <taxon>Chaetothyriomycetidae</taxon>
        <taxon>Chaetothyriales</taxon>
        <taxon>Trichomeriaceae</taxon>
        <taxon>Knufia</taxon>
    </lineage>
</organism>
<comment type="subcellular location">
    <subcellularLocation>
        <location evidence="2">Cytoplasm</location>
    </subcellularLocation>
    <subcellularLocation>
        <location evidence="1">Nucleus</location>
    </subcellularLocation>
</comment>
<dbReference type="GO" id="GO:0005634">
    <property type="term" value="C:nucleus"/>
    <property type="evidence" value="ECO:0007669"/>
    <property type="project" value="UniProtKB-SubCell"/>
</dbReference>
<comment type="pathway">
    <text evidence="3">tRNA modification; 5-methoxycarbonylmethyl-2-thiouridine-tRNA biosynthesis.</text>
</comment>
<comment type="caution">
    <text evidence="9">The sequence shown here is derived from an EMBL/GenBank/DDBJ whole genome shotgun (WGS) entry which is preliminary data.</text>
</comment>
<dbReference type="Gene3D" id="3.40.50.300">
    <property type="entry name" value="P-loop containing nucleotide triphosphate hydrolases"/>
    <property type="match status" value="1"/>
</dbReference>
<dbReference type="PANTHER" id="PTHR15641:SF1">
    <property type="entry name" value="ELONGATOR COMPLEX PROTEIN 5"/>
    <property type="match status" value="1"/>
</dbReference>
<evidence type="ECO:0000256" key="8">
    <source>
        <dbReference type="ARBA" id="ARBA00023242"/>
    </source>
</evidence>
<name>A0AAN8E955_9EURO</name>
<dbReference type="EMBL" id="JAKLMC020000036">
    <property type="protein sequence ID" value="KAK5949374.1"/>
    <property type="molecule type" value="Genomic_DNA"/>
</dbReference>
<keyword evidence="6" id="KW-0963">Cytoplasm</keyword>
<dbReference type="GO" id="GO:0033588">
    <property type="term" value="C:elongator holoenzyme complex"/>
    <property type="evidence" value="ECO:0007669"/>
    <property type="project" value="InterPro"/>
</dbReference>
<protein>
    <recommendedName>
        <fullName evidence="5">Elongator complex protein 5</fullName>
    </recommendedName>
</protein>
<dbReference type="AlphaFoldDB" id="A0AAN8E955"/>
<dbReference type="PANTHER" id="PTHR15641">
    <property type="entry name" value="ELONGATOR COMPLEX PROTEIN 5"/>
    <property type="match status" value="1"/>
</dbReference>
<dbReference type="CDD" id="cd19496">
    <property type="entry name" value="Elp5"/>
    <property type="match status" value="1"/>
</dbReference>
<keyword evidence="7" id="KW-0819">tRNA processing</keyword>
<dbReference type="GO" id="GO:0002098">
    <property type="term" value="P:tRNA wobble uridine modification"/>
    <property type="evidence" value="ECO:0007669"/>
    <property type="project" value="InterPro"/>
</dbReference>
<dbReference type="InterPro" id="IPR019519">
    <property type="entry name" value="Elp5"/>
</dbReference>
<evidence type="ECO:0000256" key="2">
    <source>
        <dbReference type="ARBA" id="ARBA00004496"/>
    </source>
</evidence>
<evidence type="ECO:0000256" key="7">
    <source>
        <dbReference type="ARBA" id="ARBA00022694"/>
    </source>
</evidence>
<proteinExistence type="inferred from homology"/>
<reference evidence="9 10" key="1">
    <citation type="submission" date="2022-12" db="EMBL/GenBank/DDBJ databases">
        <title>Genomic features and morphological characterization of a novel Knufia sp. strain isolated from spacecraft assembly facility.</title>
        <authorList>
            <person name="Teixeira M."/>
            <person name="Chander A.M."/>
            <person name="Stajich J.E."/>
            <person name="Venkateswaran K."/>
        </authorList>
    </citation>
    <scope>NUCLEOTIDE SEQUENCE [LARGE SCALE GENOMIC DNA]</scope>
    <source>
        <strain evidence="9 10">FJI-L2-BK-P2</strain>
    </source>
</reference>
<gene>
    <name evidence="9" type="ORF">OHC33_009547</name>
</gene>
<comment type="similarity">
    <text evidence="4">Belongs to the ELP5 family.</text>
</comment>
<evidence type="ECO:0000256" key="5">
    <source>
        <dbReference type="ARBA" id="ARBA00020264"/>
    </source>
</evidence>
<evidence type="ECO:0000256" key="6">
    <source>
        <dbReference type="ARBA" id="ARBA00022490"/>
    </source>
</evidence>
<dbReference type="Proteomes" id="UP001316803">
    <property type="component" value="Unassembled WGS sequence"/>
</dbReference>
<dbReference type="GO" id="GO:0000049">
    <property type="term" value="F:tRNA binding"/>
    <property type="evidence" value="ECO:0007669"/>
    <property type="project" value="TreeGrafter"/>
</dbReference>
<evidence type="ECO:0000256" key="4">
    <source>
        <dbReference type="ARBA" id="ARBA00009567"/>
    </source>
</evidence>
<dbReference type="Pfam" id="PF10483">
    <property type="entry name" value="Elong_Iki1"/>
    <property type="match status" value="1"/>
</dbReference>
<evidence type="ECO:0000313" key="9">
    <source>
        <dbReference type="EMBL" id="KAK5949374.1"/>
    </source>
</evidence>
<evidence type="ECO:0000313" key="10">
    <source>
        <dbReference type="Proteomes" id="UP001316803"/>
    </source>
</evidence>
<evidence type="ECO:0000256" key="1">
    <source>
        <dbReference type="ARBA" id="ARBA00004123"/>
    </source>
</evidence>
<evidence type="ECO:0000256" key="3">
    <source>
        <dbReference type="ARBA" id="ARBA00005043"/>
    </source>
</evidence>
<keyword evidence="8" id="KW-0539">Nucleus</keyword>
<dbReference type="GO" id="GO:0005829">
    <property type="term" value="C:cytosol"/>
    <property type="evidence" value="ECO:0007669"/>
    <property type="project" value="TreeGrafter"/>
</dbReference>
<dbReference type="InterPro" id="IPR027417">
    <property type="entry name" value="P-loop_NTPase"/>
</dbReference>
<keyword evidence="10" id="KW-1185">Reference proteome</keyword>
<accession>A0AAN8E955</accession>